<dbReference type="AlphaFoldDB" id="X1MHM3"/>
<evidence type="ECO:0000313" key="1">
    <source>
        <dbReference type="EMBL" id="GAI14210.1"/>
    </source>
</evidence>
<accession>X1MHM3</accession>
<sequence>MPDKKFSFEVIDNRTNPDFASNTFSVVKFKGYDAISRPYIFEILLISSINNIDLSAAVHLDARLTFHHATDNTKDIWYNGVLSQIEQLHKFGQHVFYRALLVPRLWRLTLNKQYKVYLNKTAIQIIQAAFADSPLGTTDYDITTIATQILLDEEDISDDDSD</sequence>
<name>X1MHM3_9ZZZZ</name>
<reference evidence="1" key="1">
    <citation type="journal article" date="2014" name="Front. Microbiol.">
        <title>High frequency of phylogenetically diverse reductive dehalogenase-homologous genes in deep subseafloor sedimentary metagenomes.</title>
        <authorList>
            <person name="Kawai M."/>
            <person name="Futagami T."/>
            <person name="Toyoda A."/>
            <person name="Takaki Y."/>
            <person name="Nishi S."/>
            <person name="Hori S."/>
            <person name="Arai W."/>
            <person name="Tsubouchi T."/>
            <person name="Morono Y."/>
            <person name="Uchiyama I."/>
            <person name="Ito T."/>
            <person name="Fujiyama A."/>
            <person name="Inagaki F."/>
            <person name="Takami H."/>
        </authorList>
    </citation>
    <scope>NUCLEOTIDE SEQUENCE</scope>
    <source>
        <strain evidence="1">Expedition CK06-06</strain>
    </source>
</reference>
<gene>
    <name evidence="1" type="ORF">S06H3_18326</name>
</gene>
<dbReference type="EMBL" id="BARV01009254">
    <property type="protein sequence ID" value="GAI14210.1"/>
    <property type="molecule type" value="Genomic_DNA"/>
</dbReference>
<feature type="non-terminal residue" evidence="1">
    <location>
        <position position="162"/>
    </location>
</feature>
<protein>
    <submittedName>
        <fullName evidence="1">Uncharacterized protein</fullName>
    </submittedName>
</protein>
<organism evidence="1">
    <name type="scientific">marine sediment metagenome</name>
    <dbReference type="NCBI Taxonomy" id="412755"/>
    <lineage>
        <taxon>unclassified sequences</taxon>
        <taxon>metagenomes</taxon>
        <taxon>ecological metagenomes</taxon>
    </lineage>
</organism>
<dbReference type="Gene3D" id="2.30.110.50">
    <property type="match status" value="1"/>
</dbReference>
<dbReference type="SUPFAM" id="SSF69279">
    <property type="entry name" value="Phage tail proteins"/>
    <property type="match status" value="1"/>
</dbReference>
<proteinExistence type="predicted"/>
<dbReference type="Pfam" id="PF05954">
    <property type="entry name" value="Phage_GPD"/>
    <property type="match status" value="1"/>
</dbReference>
<comment type="caution">
    <text evidence="1">The sequence shown here is derived from an EMBL/GenBank/DDBJ whole genome shotgun (WGS) entry which is preliminary data.</text>
</comment>